<dbReference type="GO" id="GO:0005975">
    <property type="term" value="P:carbohydrate metabolic process"/>
    <property type="evidence" value="ECO:0007669"/>
    <property type="project" value="InterPro"/>
</dbReference>
<dbReference type="InterPro" id="IPR036962">
    <property type="entry name" value="Glyco_hydro_3_N_sf"/>
</dbReference>
<dbReference type="SUPFAM" id="SSF51445">
    <property type="entry name" value="(Trans)glycosidases"/>
    <property type="match status" value="1"/>
</dbReference>
<dbReference type="PRINTS" id="PR00133">
    <property type="entry name" value="GLHYDRLASE3"/>
</dbReference>
<feature type="domain" description="Fibronectin type III-like" evidence="5">
    <location>
        <begin position="644"/>
        <end position="713"/>
    </location>
</feature>
<dbReference type="Gene3D" id="3.40.50.1700">
    <property type="entry name" value="Glycoside hydrolase family 3 C-terminal domain"/>
    <property type="match status" value="1"/>
</dbReference>
<dbReference type="SMART" id="SM01217">
    <property type="entry name" value="Fn3_like"/>
    <property type="match status" value="1"/>
</dbReference>
<dbReference type="Pfam" id="PF01915">
    <property type="entry name" value="Glyco_hydro_3_C"/>
    <property type="match status" value="1"/>
</dbReference>
<comment type="caution">
    <text evidence="6">The sequence shown here is derived from an EMBL/GenBank/DDBJ whole genome shotgun (WGS) entry which is preliminary data.</text>
</comment>
<accession>A0AAV3SP04</accession>
<dbReference type="PROSITE" id="PS00775">
    <property type="entry name" value="GLYCOSYL_HYDROL_F3"/>
    <property type="match status" value="1"/>
</dbReference>
<keyword evidence="2 6" id="KW-0378">Hydrolase</keyword>
<dbReference type="AlphaFoldDB" id="A0AAV3SP04"/>
<dbReference type="Gene3D" id="2.60.40.10">
    <property type="entry name" value="Immunoglobulins"/>
    <property type="match status" value="1"/>
</dbReference>
<evidence type="ECO:0000256" key="1">
    <source>
        <dbReference type="ARBA" id="ARBA00005336"/>
    </source>
</evidence>
<evidence type="ECO:0000313" key="9">
    <source>
        <dbReference type="Proteomes" id="UP001567571"/>
    </source>
</evidence>
<dbReference type="Gene3D" id="3.20.20.300">
    <property type="entry name" value="Glycoside hydrolase, family 3, N-terminal domain"/>
    <property type="match status" value="1"/>
</dbReference>
<dbReference type="PANTHER" id="PTHR42715:SF10">
    <property type="entry name" value="BETA-GLUCOSIDASE"/>
    <property type="match status" value="1"/>
</dbReference>
<evidence type="ECO:0000313" key="6">
    <source>
        <dbReference type="EMBL" id="GAA0531597.1"/>
    </source>
</evidence>
<dbReference type="InterPro" id="IPR050288">
    <property type="entry name" value="Cellulose_deg_GH3"/>
</dbReference>
<reference evidence="6" key="2">
    <citation type="submission" date="2023-12" db="EMBL/GenBank/DDBJ databases">
        <authorList>
            <person name="Sun Q."/>
            <person name="Inoue M."/>
        </authorList>
    </citation>
    <scope>NUCLEOTIDE SEQUENCE</scope>
    <source>
        <strain evidence="6">JCM 14265</strain>
    </source>
</reference>
<dbReference type="PANTHER" id="PTHR42715">
    <property type="entry name" value="BETA-GLUCOSIDASE"/>
    <property type="match status" value="1"/>
</dbReference>
<dbReference type="Pfam" id="PF14310">
    <property type="entry name" value="Fn3-like"/>
    <property type="match status" value="1"/>
</dbReference>
<dbReference type="InterPro" id="IPR036881">
    <property type="entry name" value="Glyco_hydro_3_C_sf"/>
</dbReference>
<proteinExistence type="inferred from homology"/>
<dbReference type="InterPro" id="IPR013783">
    <property type="entry name" value="Ig-like_fold"/>
</dbReference>
<evidence type="ECO:0000259" key="5">
    <source>
        <dbReference type="SMART" id="SM01217"/>
    </source>
</evidence>
<evidence type="ECO:0000256" key="2">
    <source>
        <dbReference type="ARBA" id="ARBA00022801"/>
    </source>
</evidence>
<dbReference type="InterPro" id="IPR017853">
    <property type="entry name" value="GH"/>
</dbReference>
<comment type="similarity">
    <text evidence="1">Belongs to the glycosyl hydrolase 3 family.</text>
</comment>
<protein>
    <submittedName>
        <fullName evidence="7">Glycoside hydrolase family 3 C-terminal domain-containing protein</fullName>
    </submittedName>
    <submittedName>
        <fullName evidence="6">Glycoside hydrolase family 3 protein</fullName>
    </submittedName>
</protein>
<evidence type="ECO:0000256" key="3">
    <source>
        <dbReference type="ARBA" id="ARBA00023277"/>
    </source>
</evidence>
<evidence type="ECO:0000313" key="8">
    <source>
        <dbReference type="Proteomes" id="UP001501425"/>
    </source>
</evidence>
<dbReference type="InterPro" id="IPR002772">
    <property type="entry name" value="Glyco_hydro_3_C"/>
</dbReference>
<evidence type="ECO:0000256" key="4">
    <source>
        <dbReference type="SAM" id="MobiDB-lite"/>
    </source>
</evidence>
<dbReference type="EMBL" id="BAAADQ010000001">
    <property type="protein sequence ID" value="GAA0531597.1"/>
    <property type="molecule type" value="Genomic_DNA"/>
</dbReference>
<keyword evidence="3" id="KW-0119">Carbohydrate metabolism</keyword>
<dbReference type="RefSeq" id="WP_343775959.1">
    <property type="nucleotide sequence ID" value="NZ_BAAADQ010000001.1"/>
</dbReference>
<dbReference type="Pfam" id="PF00933">
    <property type="entry name" value="Glyco_hydro_3"/>
    <property type="match status" value="1"/>
</dbReference>
<keyword evidence="9" id="KW-1185">Reference proteome</keyword>
<organism evidence="6 8">
    <name type="scientific">Halorubrum ejinorense</name>
    <dbReference type="NCBI Taxonomy" id="425309"/>
    <lineage>
        <taxon>Archaea</taxon>
        <taxon>Methanobacteriati</taxon>
        <taxon>Methanobacteriota</taxon>
        <taxon>Stenosarchaea group</taxon>
        <taxon>Halobacteria</taxon>
        <taxon>Halobacteriales</taxon>
        <taxon>Haloferacaceae</taxon>
        <taxon>Halorubrum</taxon>
    </lineage>
</organism>
<feature type="region of interest" description="Disordered" evidence="4">
    <location>
        <begin position="243"/>
        <end position="273"/>
    </location>
</feature>
<dbReference type="Proteomes" id="UP001567571">
    <property type="component" value="Unassembled WGS sequence"/>
</dbReference>
<dbReference type="SUPFAM" id="SSF52279">
    <property type="entry name" value="Beta-D-glucan exohydrolase, C-terminal domain"/>
    <property type="match status" value="1"/>
</dbReference>
<reference evidence="6" key="1">
    <citation type="journal article" date="2014" name="Int. J. Syst. Evol. Microbiol.">
        <title>Complete genome sequence of Corynebacterium casei LMG S-19264T (=DSM 44701T), isolated from a smear-ripened cheese.</title>
        <authorList>
            <consortium name="US DOE Joint Genome Institute (JGI-PGF)"/>
            <person name="Walter F."/>
            <person name="Albersmeier A."/>
            <person name="Kalinowski J."/>
            <person name="Ruckert C."/>
        </authorList>
    </citation>
    <scope>NUCLEOTIDE SEQUENCE</scope>
    <source>
        <strain evidence="6">JCM 14265</strain>
    </source>
</reference>
<dbReference type="InterPro" id="IPR001764">
    <property type="entry name" value="Glyco_hydro_3_N"/>
</dbReference>
<sequence length="728" mass="76504">MTGSSTPADLVAELTLTEKVRLVHGAVDPAGRATGYVSGVERLGIPPLGLVDGPLGVRIPGESSTAFPAPLALAATFDPDLAREHGAALGRETRGAGQDALLAPGVNLIRVPHNGRNFEYLSEDPVLSAAMGARVVEGVQSADAIATPKHYVANSQETHRASVSAAVGERALRECYLPSFRDAVDAGAGSVMTAYNGVNGVRMSDHRELVTEVLKGEWGFDGFVVSDWYGTEGAAAAANAGLDVEMPGTPPEEIHDGTEDGDDEPDGGGFDDLPEAIARGMPDPRTCEGFAETLADAVRDGDVPESRLDNMATRVLRAMDDAGLLADADERADGAVDTPEHREHAREVAARGTVLLENHDGALPLDDDADVAVIGPNVDEAVLGGGGSSETSPVVSATPVEGFESRAAGDVTVRYGLPRVESVSMFDLLAGDDGTDGDARAPDLDGATDAASDADAAVVFVRDAATEAMDRESLRLPGRQDELVERTAAAATRTVVVVNASGPVELPWRDAVDAVLVNWYPGQAHGDAVASVCYGDADPGGRLPVTFAPESAYPTAVDERRFPGADGEVRHDEGVFVGYRWFDADDDRVAGASGSEPTYPFGHGRSYATFEYRDASVEPAPPAADAERRATVTVANVSDRGGREVVQAYVRPPAVDGVDRPVRELAGFASVDVPAGESRTVEFALDDRAFARYGETGWRVDPGEYVVEIGRSSRDARVERVVERRDEA</sequence>
<gene>
    <name evidence="7" type="ORF">ABNG02_01515</name>
    <name evidence="6" type="ORF">GCM10008994_02840</name>
</gene>
<dbReference type="GO" id="GO:0004553">
    <property type="term" value="F:hydrolase activity, hydrolyzing O-glycosyl compounds"/>
    <property type="evidence" value="ECO:0007669"/>
    <property type="project" value="InterPro"/>
</dbReference>
<dbReference type="InterPro" id="IPR019800">
    <property type="entry name" value="Glyco_hydro_3_AS"/>
</dbReference>
<dbReference type="EMBL" id="JBEDNW010000001">
    <property type="protein sequence ID" value="MEZ3166001.1"/>
    <property type="molecule type" value="Genomic_DNA"/>
</dbReference>
<dbReference type="Proteomes" id="UP001501425">
    <property type="component" value="Unassembled WGS sequence"/>
</dbReference>
<evidence type="ECO:0000313" key="7">
    <source>
        <dbReference type="EMBL" id="MEZ3166001.1"/>
    </source>
</evidence>
<dbReference type="InterPro" id="IPR026891">
    <property type="entry name" value="Fn3-like"/>
</dbReference>
<reference evidence="7 9" key="3">
    <citation type="submission" date="2024-06" db="EMBL/GenBank/DDBJ databases">
        <title>Halorubrum miltondacostae sp. nov., a potential PHA producer isolated from an inland solar saltern in Rio Maior, Portugal.</title>
        <authorList>
            <person name="Albuquerque L."/>
            <person name="Viver T."/>
            <person name="Barroso C."/>
            <person name="Claudino R."/>
            <person name="Galvan M."/>
            <person name="Simoes G."/>
            <person name="Lobo Da Cunha A."/>
            <person name="Egas C."/>
        </authorList>
    </citation>
    <scope>NUCLEOTIDE SEQUENCE [LARGE SCALE GENOMIC DNA]</scope>
    <source>
        <strain evidence="7 9">DSM 18646</strain>
    </source>
</reference>
<name>A0AAV3SP04_9EURY</name>